<protein>
    <submittedName>
        <fullName evidence="1">Uncharacterized protein</fullName>
    </submittedName>
</protein>
<feature type="non-terminal residue" evidence="1">
    <location>
        <position position="1"/>
    </location>
</feature>
<accession>A0ABU6VNK0</accession>
<evidence type="ECO:0000313" key="1">
    <source>
        <dbReference type="EMBL" id="MED6175185.1"/>
    </source>
</evidence>
<comment type="caution">
    <text evidence="1">The sequence shown here is derived from an EMBL/GenBank/DDBJ whole genome shotgun (WGS) entry which is preliminary data.</text>
</comment>
<dbReference type="EMBL" id="JASCZI010152017">
    <property type="protein sequence ID" value="MED6175185.1"/>
    <property type="molecule type" value="Genomic_DNA"/>
</dbReference>
<dbReference type="Proteomes" id="UP001341840">
    <property type="component" value="Unassembled WGS sequence"/>
</dbReference>
<gene>
    <name evidence="1" type="ORF">PIB30_075967</name>
</gene>
<name>A0ABU6VNK0_9FABA</name>
<reference evidence="1 2" key="1">
    <citation type="journal article" date="2023" name="Plants (Basel)">
        <title>Bridging the Gap: Combining Genomics and Transcriptomics Approaches to Understand Stylosanthes scabra, an Orphan Legume from the Brazilian Caatinga.</title>
        <authorList>
            <person name="Ferreira-Neto J.R.C."/>
            <person name="da Silva M.D."/>
            <person name="Binneck E."/>
            <person name="de Melo N.F."/>
            <person name="da Silva R.H."/>
            <person name="de Melo A.L.T.M."/>
            <person name="Pandolfi V."/>
            <person name="Bustamante F.O."/>
            <person name="Brasileiro-Vidal A.C."/>
            <person name="Benko-Iseppon A.M."/>
        </authorList>
    </citation>
    <scope>NUCLEOTIDE SEQUENCE [LARGE SCALE GENOMIC DNA]</scope>
    <source>
        <tissue evidence="1">Leaves</tissue>
    </source>
</reference>
<organism evidence="1 2">
    <name type="scientific">Stylosanthes scabra</name>
    <dbReference type="NCBI Taxonomy" id="79078"/>
    <lineage>
        <taxon>Eukaryota</taxon>
        <taxon>Viridiplantae</taxon>
        <taxon>Streptophyta</taxon>
        <taxon>Embryophyta</taxon>
        <taxon>Tracheophyta</taxon>
        <taxon>Spermatophyta</taxon>
        <taxon>Magnoliopsida</taxon>
        <taxon>eudicotyledons</taxon>
        <taxon>Gunneridae</taxon>
        <taxon>Pentapetalae</taxon>
        <taxon>rosids</taxon>
        <taxon>fabids</taxon>
        <taxon>Fabales</taxon>
        <taxon>Fabaceae</taxon>
        <taxon>Papilionoideae</taxon>
        <taxon>50 kb inversion clade</taxon>
        <taxon>dalbergioids sensu lato</taxon>
        <taxon>Dalbergieae</taxon>
        <taxon>Pterocarpus clade</taxon>
        <taxon>Stylosanthes</taxon>
    </lineage>
</organism>
<proteinExistence type="predicted"/>
<evidence type="ECO:0000313" key="2">
    <source>
        <dbReference type="Proteomes" id="UP001341840"/>
    </source>
</evidence>
<sequence length="181" mass="20356">NFLYGHRFNTCLVSEVPVHQEEEKWTGAPKGPKPLDLHVVNRSSGSGERCRGVSRLDCAKGPLFFSFYFIPVNFSKLPRWSPLAFPLPRFVSRVLAYCIPDITWCFSLFLPVNQLVPRAWLLAQGMIRFTWSPKYKLLIPKDPRDCSSAGLGFASGAAEVDIVGYPSVQFIILGYKAAISW</sequence>
<keyword evidence="2" id="KW-1185">Reference proteome</keyword>